<proteinExistence type="predicted"/>
<dbReference type="InterPro" id="IPR049945">
    <property type="entry name" value="AAA_22"/>
</dbReference>
<keyword evidence="2" id="KW-0067">ATP-binding</keyword>
<evidence type="ECO:0000259" key="1">
    <source>
        <dbReference type="Pfam" id="PF13401"/>
    </source>
</evidence>
<organism evidence="2 3">
    <name type="scientific">Geoalkalibacter halelectricus</name>
    <dbReference type="NCBI Taxonomy" id="2847045"/>
    <lineage>
        <taxon>Bacteria</taxon>
        <taxon>Pseudomonadati</taxon>
        <taxon>Thermodesulfobacteriota</taxon>
        <taxon>Desulfuromonadia</taxon>
        <taxon>Desulfuromonadales</taxon>
        <taxon>Geoalkalibacteraceae</taxon>
        <taxon>Geoalkalibacter</taxon>
    </lineage>
</organism>
<keyword evidence="2" id="KW-0547">Nucleotide-binding</keyword>
<dbReference type="Proteomes" id="UP001060414">
    <property type="component" value="Chromosome"/>
</dbReference>
<name>A0ABY5ZU96_9BACT</name>
<dbReference type="EMBL" id="CP092109">
    <property type="protein sequence ID" value="UWZ81505.1"/>
    <property type="molecule type" value="Genomic_DNA"/>
</dbReference>
<feature type="domain" description="ORC1/DEAH AAA+ ATPase" evidence="1">
    <location>
        <begin position="133"/>
        <end position="278"/>
    </location>
</feature>
<sequence>MIENENSRYPIAYYKDPGLPEYADNPLIAALPEILSPIEVSEILKKTPIFKQEETALPGHIRVHAINRLTRNFFVPQTLHILLEQKFSVLVRKSYLGRNPKTARFKRKLNSIRNIIQNHDLTSYIHDDFDSFASSMAIVGISGAGKSTTTNILLNHYPRVIYHPDYNLLQVPWIKIDCPYDGSLAEFCESFFIALDRRLNTNYRQKYTAGKPRIGKLIADVADLCLIHAIGLIVVDEFQHMNLAKSGGEKKMINFLVTLVNVVEVSVVLIGTPKALRLFSSEFRQARRAAGEGSLIWDRLPFDESWDDFTEELWKYQWLQAPMPLDEAMKLKLYELSQGIPDIVIKLFCIAQARAILLAGPDPEDEYLSTALLEDVFDEELSVVKPMLESLRKNKERTLEMCDDLVVPNIESALLNTFDHLKPNALKKKANLEMGNETETDLAKSAFENLTAMGVSPDIAEPLIREVVQSNPKATLIQIIHQATSSFSNAPGTTSSQQREKANIMMKKDSWGQLPARDLRKIYFDKTGSMYEALDGEGLIYPLKAFLSAS</sequence>
<evidence type="ECO:0000313" key="2">
    <source>
        <dbReference type="EMBL" id="UWZ81505.1"/>
    </source>
</evidence>
<accession>A0ABY5ZU96</accession>
<dbReference type="GO" id="GO:0005524">
    <property type="term" value="F:ATP binding"/>
    <property type="evidence" value="ECO:0007669"/>
    <property type="project" value="UniProtKB-KW"/>
</dbReference>
<protein>
    <submittedName>
        <fullName evidence="2">ATP-binding protein</fullName>
    </submittedName>
</protein>
<dbReference type="SUPFAM" id="SSF52540">
    <property type="entry name" value="P-loop containing nucleoside triphosphate hydrolases"/>
    <property type="match status" value="1"/>
</dbReference>
<keyword evidence="3" id="KW-1185">Reference proteome</keyword>
<dbReference type="Pfam" id="PF13401">
    <property type="entry name" value="AAA_22"/>
    <property type="match status" value="1"/>
</dbReference>
<dbReference type="InterPro" id="IPR027417">
    <property type="entry name" value="P-loop_NTPase"/>
</dbReference>
<dbReference type="RefSeq" id="WP_260749880.1">
    <property type="nucleotide sequence ID" value="NZ_CP092109.1"/>
</dbReference>
<reference evidence="2" key="1">
    <citation type="journal article" date="2022" name="Environ. Microbiol.">
        <title>Geoalkalibacter halelectricus SAP #1 sp. nov. possessing extracellular electron transfer and mineral#reducing capabilities from a haloalkaline environment.</title>
        <authorList>
            <person name="Yadav S."/>
            <person name="Singh R."/>
            <person name="Sundharam S.S."/>
            <person name="Chaudhary S."/>
            <person name="Krishnamurthi S."/>
            <person name="Patil S.A."/>
        </authorList>
    </citation>
    <scope>NUCLEOTIDE SEQUENCE</scope>
    <source>
        <strain evidence="2">SAP-1</strain>
    </source>
</reference>
<evidence type="ECO:0000313" key="3">
    <source>
        <dbReference type="Proteomes" id="UP001060414"/>
    </source>
</evidence>
<gene>
    <name evidence="2" type="ORF">L9S41_08935</name>
</gene>
<dbReference type="Gene3D" id="3.40.50.300">
    <property type="entry name" value="P-loop containing nucleotide triphosphate hydrolases"/>
    <property type="match status" value="1"/>
</dbReference>